<dbReference type="PROSITE" id="PS01124">
    <property type="entry name" value="HTH_ARAC_FAMILY_2"/>
    <property type="match status" value="1"/>
</dbReference>
<protein>
    <submittedName>
        <fullName evidence="5">Transcriptional regulator, AraC family</fullName>
    </submittedName>
</protein>
<dbReference type="InterPro" id="IPR009057">
    <property type="entry name" value="Homeodomain-like_sf"/>
</dbReference>
<dbReference type="SUPFAM" id="SSF46689">
    <property type="entry name" value="Homeodomain-like"/>
    <property type="match status" value="2"/>
</dbReference>
<dbReference type="EMBL" id="CP053838">
    <property type="protein sequence ID" value="QKF74516.1"/>
    <property type="molecule type" value="Genomic_DNA"/>
</dbReference>
<dbReference type="InterPro" id="IPR018060">
    <property type="entry name" value="HTH_AraC"/>
</dbReference>
<dbReference type="RefSeq" id="WP_026806344.1">
    <property type="nucleotide sequence ID" value="NZ_CP053838.1"/>
</dbReference>
<geneLocation type="plasmid" evidence="5">
    <name>pAFAEC</name>
</geneLocation>
<keyword evidence="5" id="KW-0614">Plasmid</keyword>
<dbReference type="PANTHER" id="PTHR47893">
    <property type="entry name" value="REGULATORY PROTEIN PCHR"/>
    <property type="match status" value="1"/>
</dbReference>
<dbReference type="OrthoDB" id="5346562at2"/>
<name>A0A6M8N6C6_9BACT</name>
<keyword evidence="1" id="KW-0805">Transcription regulation</keyword>
<evidence type="ECO:0000313" key="5">
    <source>
        <dbReference type="EMBL" id="QKF74516.1"/>
    </source>
</evidence>
<gene>
    <name evidence="5" type="ORF">AFAEC_a0072</name>
</gene>
<dbReference type="GO" id="GO:0043565">
    <property type="term" value="F:sequence-specific DNA binding"/>
    <property type="evidence" value="ECO:0007669"/>
    <property type="project" value="InterPro"/>
</dbReference>
<dbReference type="SMART" id="SM00342">
    <property type="entry name" value="HTH_ARAC"/>
    <property type="match status" value="1"/>
</dbReference>
<reference evidence="5" key="1">
    <citation type="submission" date="2020-05" db="EMBL/GenBank/DDBJ databases">
        <title>Complete genome sequencing of Campylobacter and Arcobacter type strains.</title>
        <authorList>
            <person name="Miller W.G."/>
            <person name="Yee E."/>
        </authorList>
    </citation>
    <scope>NUCLEOTIDE SEQUENCE [LARGE SCALE GENOMIC DNA]</scope>
    <source>
        <strain evidence="5">CCUG 66484</strain>
        <plasmid evidence="5">pAFAEC</plasmid>
    </source>
</reference>
<proteinExistence type="predicted"/>
<dbReference type="AlphaFoldDB" id="A0A6M8N6C6"/>
<accession>A0A6M8N6C6</accession>
<feature type="domain" description="HTH araC/xylS-type" evidence="4">
    <location>
        <begin position="223"/>
        <end position="320"/>
    </location>
</feature>
<keyword evidence="2" id="KW-0238">DNA-binding</keyword>
<organism evidence="5">
    <name type="scientific">Aliarcobacter faecis</name>
    <dbReference type="NCBI Taxonomy" id="1564138"/>
    <lineage>
        <taxon>Bacteria</taxon>
        <taxon>Pseudomonadati</taxon>
        <taxon>Campylobacterota</taxon>
        <taxon>Epsilonproteobacteria</taxon>
        <taxon>Campylobacterales</taxon>
        <taxon>Arcobacteraceae</taxon>
        <taxon>Aliarcobacter</taxon>
    </lineage>
</organism>
<dbReference type="KEGG" id="afc:AFAEC_a0072"/>
<dbReference type="GO" id="GO:0003700">
    <property type="term" value="F:DNA-binding transcription factor activity"/>
    <property type="evidence" value="ECO:0007669"/>
    <property type="project" value="InterPro"/>
</dbReference>
<dbReference type="Gene3D" id="1.10.10.60">
    <property type="entry name" value="Homeodomain-like"/>
    <property type="match status" value="2"/>
</dbReference>
<dbReference type="PRINTS" id="PR00032">
    <property type="entry name" value="HTHARAC"/>
</dbReference>
<dbReference type="PANTHER" id="PTHR47893:SF1">
    <property type="entry name" value="REGULATORY PROTEIN PCHR"/>
    <property type="match status" value="1"/>
</dbReference>
<dbReference type="InterPro" id="IPR018062">
    <property type="entry name" value="HTH_AraC-typ_CS"/>
</dbReference>
<sequence length="323" mass="37965">MQKIEKINYFDLIEVNKMINNPFSREIFISTIKKEYGSGYTIFYDLGNGIAVYIRNFTTNKDLLLVEECNVSGGSLIFNLGDDINFLYRNSEKYTLKKESLLLGLSSNNFYVEVPLKKNKKLITFSIGMKEELFLEITSPIDNIKSYMKEAHKKSYSIFDTLQIDTLQHEIINYFQDKDSFKNILKTIYLESKTTDLIHYTIQKISKSLNKSTNTKSRASSLERAKEIIMQEYSSNLSIKNIAYKSAINECYLKKDFKEFYNMTILEMLQKRRLEVAKELLKDEFNVNEVARKVGYKNSGYFSKLFINYFKISPVQYKKQFKY</sequence>
<evidence type="ECO:0000256" key="2">
    <source>
        <dbReference type="ARBA" id="ARBA00023125"/>
    </source>
</evidence>
<keyword evidence="3" id="KW-0804">Transcription</keyword>
<evidence type="ECO:0000256" key="3">
    <source>
        <dbReference type="ARBA" id="ARBA00023163"/>
    </source>
</evidence>
<dbReference type="InterPro" id="IPR020449">
    <property type="entry name" value="Tscrpt_reg_AraC-type_HTH"/>
</dbReference>
<dbReference type="PROSITE" id="PS00041">
    <property type="entry name" value="HTH_ARAC_FAMILY_1"/>
    <property type="match status" value="1"/>
</dbReference>
<evidence type="ECO:0000256" key="1">
    <source>
        <dbReference type="ARBA" id="ARBA00023015"/>
    </source>
</evidence>
<dbReference type="Pfam" id="PF12833">
    <property type="entry name" value="HTH_18"/>
    <property type="match status" value="1"/>
</dbReference>
<evidence type="ECO:0000259" key="4">
    <source>
        <dbReference type="PROSITE" id="PS01124"/>
    </source>
</evidence>
<dbReference type="InterPro" id="IPR053142">
    <property type="entry name" value="PchR_regulatory_protein"/>
</dbReference>